<accession>A0A8U0HZQ9</accession>
<evidence type="ECO:0000313" key="3">
    <source>
        <dbReference type="Proteomes" id="UP000830729"/>
    </source>
</evidence>
<dbReference type="EMBL" id="CP096659">
    <property type="protein sequence ID" value="UPV76176.1"/>
    <property type="molecule type" value="Genomic_DNA"/>
</dbReference>
<keyword evidence="3" id="KW-1185">Reference proteome</keyword>
<dbReference type="Proteomes" id="UP000830729">
    <property type="component" value="Chromosome"/>
</dbReference>
<dbReference type="Pfam" id="PF11645">
    <property type="entry name" value="PDDEXK_5"/>
    <property type="match status" value="1"/>
</dbReference>
<keyword evidence="2" id="KW-0378">Hydrolase</keyword>
<protein>
    <submittedName>
        <fullName evidence="2">Group I intron-associated PD-(D/E)XK endonuclease</fullName>
    </submittedName>
</protein>
<reference evidence="2 3" key="1">
    <citation type="submission" date="2022-04" db="EMBL/GenBank/DDBJ databases">
        <title>Diverse halophilic archaea isolated from saline environments.</title>
        <authorList>
            <person name="Cui H.-L."/>
        </authorList>
    </citation>
    <scope>NUCLEOTIDE SEQUENCE [LARGE SCALE GENOMIC DNA]</scope>
    <source>
        <strain evidence="2 3">XZYJT49</strain>
    </source>
</reference>
<evidence type="ECO:0000313" key="2">
    <source>
        <dbReference type="EMBL" id="UPV76176.1"/>
    </source>
</evidence>
<gene>
    <name evidence="2" type="ORF">M0R89_09015</name>
</gene>
<dbReference type="GO" id="GO:0004519">
    <property type="term" value="F:endonuclease activity"/>
    <property type="evidence" value="ECO:0007669"/>
    <property type="project" value="UniProtKB-KW"/>
</dbReference>
<evidence type="ECO:0000259" key="1">
    <source>
        <dbReference type="Pfam" id="PF11645"/>
    </source>
</evidence>
<proteinExistence type="predicted"/>
<dbReference type="RefSeq" id="WP_248652211.1">
    <property type="nucleotide sequence ID" value="NZ_CP096659.1"/>
</dbReference>
<dbReference type="GO" id="GO:0003676">
    <property type="term" value="F:nucleic acid binding"/>
    <property type="evidence" value="ECO:0007669"/>
    <property type="project" value="InterPro"/>
</dbReference>
<organism evidence="2 3">
    <name type="scientific">Halorussus limi</name>
    <dbReference type="NCBI Taxonomy" id="2938695"/>
    <lineage>
        <taxon>Archaea</taxon>
        <taxon>Methanobacteriati</taxon>
        <taxon>Methanobacteriota</taxon>
        <taxon>Stenosarchaea group</taxon>
        <taxon>Halobacteria</taxon>
        <taxon>Halobacteriales</taxon>
        <taxon>Haladaptataceae</taxon>
        <taxon>Halorussus</taxon>
    </lineage>
</organism>
<keyword evidence="2" id="KW-0540">Nuclease</keyword>
<keyword evidence="2" id="KW-0255">Endonuclease</keyword>
<name>A0A8U0HZQ9_9EURY</name>
<dbReference type="InterPro" id="IPR011856">
    <property type="entry name" value="tRNA_endonuc-like_dom_sf"/>
</dbReference>
<dbReference type="InterPro" id="IPR021671">
    <property type="entry name" value="PD(D/E)XK_Endonuc"/>
</dbReference>
<sequence length="139" mass="15750">MNPSRKGDETEATILGRLMQAGVSVSVPFGDSDRYDLVVDDRTRRYRVQCKTGSWVDGTVRFNLYSSTTDSEGRVDADYTPDEIDAYAVYSPDTDSVYWVPIEATGSGEMRLRVEDHHPKVPKSRINWASEYALSNRFE</sequence>
<dbReference type="KEGG" id="halx:M0R89_09015"/>
<feature type="domain" description="PD(D/E)XK endonuclease" evidence="1">
    <location>
        <begin position="1"/>
        <end position="134"/>
    </location>
</feature>
<dbReference type="Gene3D" id="3.40.1350.10">
    <property type="match status" value="1"/>
</dbReference>
<dbReference type="AlphaFoldDB" id="A0A8U0HZQ9"/>
<dbReference type="GeneID" id="72185336"/>